<dbReference type="EMBL" id="CM042051">
    <property type="protein sequence ID" value="KAI3728738.1"/>
    <property type="molecule type" value="Genomic_DNA"/>
</dbReference>
<name>A0ACB9C3B0_ARCLA</name>
<protein>
    <submittedName>
        <fullName evidence="1">Uncharacterized protein</fullName>
    </submittedName>
</protein>
<comment type="caution">
    <text evidence="1">The sequence shown here is derived from an EMBL/GenBank/DDBJ whole genome shotgun (WGS) entry which is preliminary data.</text>
</comment>
<reference evidence="1 2" key="2">
    <citation type="journal article" date="2022" name="Mol. Ecol. Resour.">
        <title>The genomes of chicory, endive, great burdock and yacon provide insights into Asteraceae paleo-polyploidization history and plant inulin production.</title>
        <authorList>
            <person name="Fan W."/>
            <person name="Wang S."/>
            <person name="Wang H."/>
            <person name="Wang A."/>
            <person name="Jiang F."/>
            <person name="Liu H."/>
            <person name="Zhao H."/>
            <person name="Xu D."/>
            <person name="Zhang Y."/>
        </authorList>
    </citation>
    <scope>NUCLEOTIDE SEQUENCE [LARGE SCALE GENOMIC DNA]</scope>
    <source>
        <strain evidence="2">cv. Niubang</strain>
    </source>
</reference>
<reference evidence="2" key="1">
    <citation type="journal article" date="2022" name="Mol. Ecol. Resour.">
        <title>The genomes of chicory, endive, great burdock and yacon provide insights into Asteraceae palaeo-polyploidization history and plant inulin production.</title>
        <authorList>
            <person name="Fan W."/>
            <person name="Wang S."/>
            <person name="Wang H."/>
            <person name="Wang A."/>
            <person name="Jiang F."/>
            <person name="Liu H."/>
            <person name="Zhao H."/>
            <person name="Xu D."/>
            <person name="Zhang Y."/>
        </authorList>
    </citation>
    <scope>NUCLEOTIDE SEQUENCE [LARGE SCALE GENOMIC DNA]</scope>
    <source>
        <strain evidence="2">cv. Niubang</strain>
    </source>
</reference>
<proteinExistence type="predicted"/>
<evidence type="ECO:0000313" key="2">
    <source>
        <dbReference type="Proteomes" id="UP001055879"/>
    </source>
</evidence>
<gene>
    <name evidence="1" type="ORF">L6452_17380</name>
</gene>
<keyword evidence="2" id="KW-1185">Reference proteome</keyword>
<evidence type="ECO:0000313" key="1">
    <source>
        <dbReference type="EMBL" id="KAI3728738.1"/>
    </source>
</evidence>
<dbReference type="Proteomes" id="UP001055879">
    <property type="component" value="Linkage Group LG05"/>
</dbReference>
<accession>A0ACB9C3B0</accession>
<organism evidence="1 2">
    <name type="scientific">Arctium lappa</name>
    <name type="common">Greater burdock</name>
    <name type="synonym">Lappa major</name>
    <dbReference type="NCBI Taxonomy" id="4217"/>
    <lineage>
        <taxon>Eukaryota</taxon>
        <taxon>Viridiplantae</taxon>
        <taxon>Streptophyta</taxon>
        <taxon>Embryophyta</taxon>
        <taxon>Tracheophyta</taxon>
        <taxon>Spermatophyta</taxon>
        <taxon>Magnoliopsida</taxon>
        <taxon>eudicotyledons</taxon>
        <taxon>Gunneridae</taxon>
        <taxon>Pentapetalae</taxon>
        <taxon>asterids</taxon>
        <taxon>campanulids</taxon>
        <taxon>Asterales</taxon>
        <taxon>Asteraceae</taxon>
        <taxon>Carduoideae</taxon>
        <taxon>Cardueae</taxon>
        <taxon>Arctiinae</taxon>
        <taxon>Arctium</taxon>
    </lineage>
</organism>
<sequence length="97" mass="11173">MIALAICVFPNTLSVWVTPRPLVFLDIIRGRRLFSGADCRLSRTVESLAPVTDVPDFILWHRLSFLLFRNRVTELDFILIRETITDHSLTNASPYKN</sequence>